<keyword evidence="3" id="KW-1185">Reference proteome</keyword>
<name>A0A0M4QUV5_9MICC</name>
<evidence type="ECO:0000256" key="1">
    <source>
        <dbReference type="SAM" id="Phobius"/>
    </source>
</evidence>
<keyword evidence="1" id="KW-1133">Transmembrane helix</keyword>
<evidence type="ECO:0000313" key="3">
    <source>
        <dbReference type="Proteomes" id="UP000062833"/>
    </source>
</evidence>
<dbReference type="Proteomes" id="UP000062833">
    <property type="component" value="Chromosome"/>
</dbReference>
<feature type="transmembrane region" description="Helical" evidence="1">
    <location>
        <begin position="46"/>
        <end position="64"/>
    </location>
</feature>
<sequence length="65" mass="6967">MIYAMVLAGYVLVPVAGVALAGWAHLKPDSLTGLAKLLGRVLAGRAARITLLLFVWWLGWHVLVG</sequence>
<dbReference type="PATRIC" id="fig|656366.3.peg.432"/>
<keyword evidence="1" id="KW-0812">Transmembrane</keyword>
<protein>
    <submittedName>
        <fullName evidence="2">Uncharacterized protein</fullName>
    </submittedName>
</protein>
<dbReference type="EMBL" id="CP012677">
    <property type="protein sequence ID" value="ALE91398.1"/>
    <property type="molecule type" value="Genomic_DNA"/>
</dbReference>
<dbReference type="InterPro" id="IPR046177">
    <property type="entry name" value="DUF6186"/>
</dbReference>
<evidence type="ECO:0000313" key="2">
    <source>
        <dbReference type="EMBL" id="ALE91398.1"/>
    </source>
</evidence>
<dbReference type="AlphaFoldDB" id="A0A0M4QUV5"/>
<keyword evidence="1" id="KW-0472">Membrane</keyword>
<proteinExistence type="predicted"/>
<dbReference type="Pfam" id="PF19684">
    <property type="entry name" value="DUF6186"/>
    <property type="match status" value="1"/>
</dbReference>
<reference evidence="3" key="1">
    <citation type="submission" date="2015-09" db="EMBL/GenBank/DDBJ databases">
        <title>Complete genome of Arthrobacter alpinus strain R3.8.</title>
        <authorList>
            <person name="See-Too W.S."/>
            <person name="Chan K.G."/>
        </authorList>
    </citation>
    <scope>NUCLEOTIDE SEQUENCE [LARGE SCALE GENOMIC DNA]</scope>
    <source>
        <strain evidence="3">R3.8</strain>
    </source>
</reference>
<feature type="transmembrane region" description="Helical" evidence="1">
    <location>
        <begin position="7"/>
        <end position="26"/>
    </location>
</feature>
<accession>A0A0M4QUV5</accession>
<dbReference type="KEGG" id="aaq:AOC05_01925"/>
<gene>
    <name evidence="2" type="ORF">AOC05_01925</name>
</gene>
<organism evidence="2 3">
    <name type="scientific">Arthrobacter alpinus</name>
    <dbReference type="NCBI Taxonomy" id="656366"/>
    <lineage>
        <taxon>Bacteria</taxon>
        <taxon>Bacillati</taxon>
        <taxon>Actinomycetota</taxon>
        <taxon>Actinomycetes</taxon>
        <taxon>Micrococcales</taxon>
        <taxon>Micrococcaceae</taxon>
        <taxon>Arthrobacter</taxon>
    </lineage>
</organism>